<feature type="transmembrane region" description="Helical" evidence="5">
    <location>
        <begin position="100"/>
        <end position="120"/>
    </location>
</feature>
<dbReference type="AlphaFoldDB" id="A0A5N1J223"/>
<comment type="caution">
    <text evidence="6">The sequence shown here is derived from an EMBL/GenBank/DDBJ whole genome shotgun (WGS) entry which is preliminary data.</text>
</comment>
<keyword evidence="2 5" id="KW-0812">Transmembrane</keyword>
<evidence type="ECO:0000256" key="4">
    <source>
        <dbReference type="ARBA" id="ARBA00023136"/>
    </source>
</evidence>
<proteinExistence type="predicted"/>
<evidence type="ECO:0000256" key="1">
    <source>
        <dbReference type="ARBA" id="ARBA00004141"/>
    </source>
</evidence>
<name>A0A5N1J223_9BACT</name>
<keyword evidence="4 5" id="KW-0472">Membrane</keyword>
<dbReference type="GO" id="GO:0016020">
    <property type="term" value="C:membrane"/>
    <property type="evidence" value="ECO:0007669"/>
    <property type="project" value="UniProtKB-SubCell"/>
</dbReference>
<feature type="transmembrane region" description="Helical" evidence="5">
    <location>
        <begin position="132"/>
        <end position="156"/>
    </location>
</feature>
<evidence type="ECO:0000256" key="3">
    <source>
        <dbReference type="ARBA" id="ARBA00022989"/>
    </source>
</evidence>
<evidence type="ECO:0000256" key="2">
    <source>
        <dbReference type="ARBA" id="ARBA00022692"/>
    </source>
</evidence>
<dbReference type="EMBL" id="VTWT01000002">
    <property type="protein sequence ID" value="KAA9340546.1"/>
    <property type="molecule type" value="Genomic_DNA"/>
</dbReference>
<dbReference type="InterPro" id="IPR002657">
    <property type="entry name" value="BilAc:Na_symport/Acr3"/>
</dbReference>
<protein>
    <submittedName>
        <fullName evidence="6">Uncharacterized protein</fullName>
    </submittedName>
</protein>
<organism evidence="6 7">
    <name type="scientific">Adhaeribacter soli</name>
    <dbReference type="NCBI Taxonomy" id="2607655"/>
    <lineage>
        <taxon>Bacteria</taxon>
        <taxon>Pseudomonadati</taxon>
        <taxon>Bacteroidota</taxon>
        <taxon>Cytophagia</taxon>
        <taxon>Cytophagales</taxon>
        <taxon>Hymenobacteraceae</taxon>
        <taxon>Adhaeribacter</taxon>
    </lineage>
</organism>
<dbReference type="Proteomes" id="UP000326570">
    <property type="component" value="Unassembled WGS sequence"/>
</dbReference>
<evidence type="ECO:0000313" key="7">
    <source>
        <dbReference type="Proteomes" id="UP000326570"/>
    </source>
</evidence>
<dbReference type="RefSeq" id="WP_150902458.1">
    <property type="nucleotide sequence ID" value="NZ_VTWT01000002.1"/>
</dbReference>
<reference evidence="6 7" key="1">
    <citation type="submission" date="2019-09" db="EMBL/GenBank/DDBJ databases">
        <title>Genome sequence of Adhaeribacter sp. M2.</title>
        <authorList>
            <person name="Srinivasan S."/>
        </authorList>
    </citation>
    <scope>NUCLEOTIDE SEQUENCE [LARGE SCALE GENOMIC DNA]</scope>
    <source>
        <strain evidence="6 7">M2</strain>
    </source>
</reference>
<sequence length="172" mass="19125">MFEVLITISATLLPVFVFLTMFNVGLTQDVSDIMYYLGDQKFALLMLVANFVLTPLLMWVILSFFPIDPYLRIGLAIFSLCAGAPFLIKLTQEADHEVALGASTMIKLVLGTIVIVPLVLPRLISEIEIDGFKIAWTLVKQLIFPLLLGLLFARFLPRITGVLQPWVAKIGS</sequence>
<dbReference type="Pfam" id="PF01758">
    <property type="entry name" value="SBF"/>
    <property type="match status" value="1"/>
</dbReference>
<keyword evidence="3 5" id="KW-1133">Transmembrane helix</keyword>
<accession>A0A5N1J223</accession>
<keyword evidence="7" id="KW-1185">Reference proteome</keyword>
<dbReference type="Gene3D" id="1.20.1530.20">
    <property type="match status" value="1"/>
</dbReference>
<dbReference type="InterPro" id="IPR038770">
    <property type="entry name" value="Na+/solute_symporter_sf"/>
</dbReference>
<gene>
    <name evidence="6" type="ORF">F0P94_03720</name>
</gene>
<comment type="subcellular location">
    <subcellularLocation>
        <location evidence="1">Membrane</location>
        <topology evidence="1">Multi-pass membrane protein</topology>
    </subcellularLocation>
</comment>
<feature type="transmembrane region" description="Helical" evidence="5">
    <location>
        <begin position="69"/>
        <end position="88"/>
    </location>
</feature>
<evidence type="ECO:0000313" key="6">
    <source>
        <dbReference type="EMBL" id="KAA9340546.1"/>
    </source>
</evidence>
<evidence type="ECO:0000256" key="5">
    <source>
        <dbReference type="SAM" id="Phobius"/>
    </source>
</evidence>
<feature type="transmembrane region" description="Helical" evidence="5">
    <location>
        <begin position="43"/>
        <end position="62"/>
    </location>
</feature>